<proteinExistence type="predicted"/>
<sequence length="117" mass="13345">MLDNQTITHTLPACGLHMKCGLLPVSVGLLVSVCLPFRPAVEQCHSPSWSSFCQCIKQLMNQLNDWLLLHVHAACEILVFFYFIYFITSFIYLMEFELLCHVFCTMSVVSVKLLKQG</sequence>
<keyword evidence="1" id="KW-1133">Transmembrane helix</keyword>
<accession>A0ABV0R7E0</accession>
<dbReference type="EMBL" id="JAHRIN010035223">
    <property type="protein sequence ID" value="MEQ2203951.1"/>
    <property type="molecule type" value="Genomic_DNA"/>
</dbReference>
<dbReference type="Proteomes" id="UP001434883">
    <property type="component" value="Unassembled WGS sequence"/>
</dbReference>
<gene>
    <name evidence="2" type="ORF">XENOCAPTIV_005658</name>
</gene>
<evidence type="ECO:0000313" key="2">
    <source>
        <dbReference type="EMBL" id="MEQ2203951.1"/>
    </source>
</evidence>
<protein>
    <submittedName>
        <fullName evidence="2">Uncharacterized protein</fullName>
    </submittedName>
</protein>
<feature type="transmembrane region" description="Helical" evidence="1">
    <location>
        <begin position="66"/>
        <end position="85"/>
    </location>
</feature>
<comment type="caution">
    <text evidence="2">The sequence shown here is derived from an EMBL/GenBank/DDBJ whole genome shotgun (WGS) entry which is preliminary data.</text>
</comment>
<keyword evidence="1" id="KW-0812">Transmembrane</keyword>
<reference evidence="2 3" key="1">
    <citation type="submission" date="2021-06" db="EMBL/GenBank/DDBJ databases">
        <authorList>
            <person name="Palmer J.M."/>
        </authorList>
    </citation>
    <scope>NUCLEOTIDE SEQUENCE [LARGE SCALE GENOMIC DNA]</scope>
    <source>
        <strain evidence="2 3">XC_2019</strain>
        <tissue evidence="2">Muscle</tissue>
    </source>
</reference>
<name>A0ABV0R7E0_9TELE</name>
<evidence type="ECO:0000313" key="3">
    <source>
        <dbReference type="Proteomes" id="UP001434883"/>
    </source>
</evidence>
<organism evidence="2 3">
    <name type="scientific">Xenoophorus captivus</name>
    <dbReference type="NCBI Taxonomy" id="1517983"/>
    <lineage>
        <taxon>Eukaryota</taxon>
        <taxon>Metazoa</taxon>
        <taxon>Chordata</taxon>
        <taxon>Craniata</taxon>
        <taxon>Vertebrata</taxon>
        <taxon>Euteleostomi</taxon>
        <taxon>Actinopterygii</taxon>
        <taxon>Neopterygii</taxon>
        <taxon>Teleostei</taxon>
        <taxon>Neoteleostei</taxon>
        <taxon>Acanthomorphata</taxon>
        <taxon>Ovalentaria</taxon>
        <taxon>Atherinomorphae</taxon>
        <taxon>Cyprinodontiformes</taxon>
        <taxon>Goodeidae</taxon>
        <taxon>Xenoophorus</taxon>
    </lineage>
</organism>
<evidence type="ECO:0000256" key="1">
    <source>
        <dbReference type="SAM" id="Phobius"/>
    </source>
</evidence>
<keyword evidence="1" id="KW-0472">Membrane</keyword>
<keyword evidence="3" id="KW-1185">Reference proteome</keyword>